<dbReference type="InterPro" id="IPR002123">
    <property type="entry name" value="Plipid/glycerol_acylTrfase"/>
</dbReference>
<feature type="compositionally biased region" description="Basic and acidic residues" evidence="3">
    <location>
        <begin position="231"/>
        <end position="251"/>
    </location>
</feature>
<evidence type="ECO:0000256" key="3">
    <source>
        <dbReference type="SAM" id="MobiDB-lite"/>
    </source>
</evidence>
<feature type="region of interest" description="Disordered" evidence="3">
    <location>
        <begin position="228"/>
        <end position="257"/>
    </location>
</feature>
<keyword evidence="2 5" id="KW-0012">Acyltransferase</keyword>
<dbReference type="PANTHER" id="PTHR10434:SF11">
    <property type="entry name" value="1-ACYL-SN-GLYCEROL-3-PHOSPHATE ACYLTRANSFERASE"/>
    <property type="match status" value="1"/>
</dbReference>
<evidence type="ECO:0000313" key="5">
    <source>
        <dbReference type="EMBL" id="MDP9794504.1"/>
    </source>
</evidence>
<name>A0ABT9MST7_9ACTN</name>
<keyword evidence="1" id="KW-0808">Transferase</keyword>
<reference evidence="5 6" key="1">
    <citation type="submission" date="2023-07" db="EMBL/GenBank/DDBJ databases">
        <title>Sequencing the genomes of 1000 actinobacteria strains.</title>
        <authorList>
            <person name="Klenk H.-P."/>
        </authorList>
    </citation>
    <scope>NUCLEOTIDE SEQUENCE [LARGE SCALE GENOMIC DNA]</scope>
    <source>
        <strain evidence="5 6">DSM 44710</strain>
    </source>
</reference>
<dbReference type="Pfam" id="PF01553">
    <property type="entry name" value="Acyltransferase"/>
    <property type="match status" value="1"/>
</dbReference>
<evidence type="ECO:0000259" key="4">
    <source>
        <dbReference type="SMART" id="SM00563"/>
    </source>
</evidence>
<dbReference type="SMART" id="SM00563">
    <property type="entry name" value="PlsC"/>
    <property type="match status" value="1"/>
</dbReference>
<evidence type="ECO:0000313" key="6">
    <source>
        <dbReference type="Proteomes" id="UP001240984"/>
    </source>
</evidence>
<accession>A0ABT9MST7</accession>
<dbReference type="SUPFAM" id="SSF69593">
    <property type="entry name" value="Glycerol-3-phosphate (1)-acyltransferase"/>
    <property type="match status" value="1"/>
</dbReference>
<protein>
    <submittedName>
        <fullName evidence="5">1-acyl-sn-glycerol-3-phosphate acyltransferase</fullName>
    </submittedName>
</protein>
<sequence length="257" mass="27347">MTDTTPWTAPGVWRGLLLAARGVVGATARLRVTGDVPAPLRRGPLILAANHISPADPVVMMAACRTAGIAPRIMATGGVFRTPVLGAVMRASGQIRVDRRSATVARALDDATAALRQGSVVLIYPEGRIGLDPGMWPERGKTGAARLALATGAPVIPVAQWGGHELIPYDTARLGANARAVLRDLRRRPVVRVGFGPPVDLSGLTEATPGDAQRATDRIIDAITATLTPLRTDEPDRPRHRDPTRPADISRMHRRHA</sequence>
<comment type="caution">
    <text evidence="5">The sequence shown here is derived from an EMBL/GenBank/DDBJ whole genome shotgun (WGS) entry which is preliminary data.</text>
</comment>
<evidence type="ECO:0000256" key="2">
    <source>
        <dbReference type="ARBA" id="ARBA00023315"/>
    </source>
</evidence>
<proteinExistence type="predicted"/>
<dbReference type="Proteomes" id="UP001240984">
    <property type="component" value="Unassembled WGS sequence"/>
</dbReference>
<keyword evidence="6" id="KW-1185">Reference proteome</keyword>
<dbReference type="EMBL" id="JAUSRA010000001">
    <property type="protein sequence ID" value="MDP9794504.1"/>
    <property type="molecule type" value="Genomic_DNA"/>
</dbReference>
<organism evidence="5 6">
    <name type="scientific">Catenuloplanes nepalensis</name>
    <dbReference type="NCBI Taxonomy" id="587533"/>
    <lineage>
        <taxon>Bacteria</taxon>
        <taxon>Bacillati</taxon>
        <taxon>Actinomycetota</taxon>
        <taxon>Actinomycetes</taxon>
        <taxon>Micromonosporales</taxon>
        <taxon>Micromonosporaceae</taxon>
        <taxon>Catenuloplanes</taxon>
    </lineage>
</organism>
<dbReference type="PANTHER" id="PTHR10434">
    <property type="entry name" value="1-ACYL-SN-GLYCEROL-3-PHOSPHATE ACYLTRANSFERASE"/>
    <property type="match status" value="1"/>
</dbReference>
<dbReference type="GO" id="GO:0016746">
    <property type="term" value="F:acyltransferase activity"/>
    <property type="evidence" value="ECO:0007669"/>
    <property type="project" value="UniProtKB-KW"/>
</dbReference>
<dbReference type="RefSeq" id="WP_306829642.1">
    <property type="nucleotide sequence ID" value="NZ_JAUSRA010000001.1"/>
</dbReference>
<gene>
    <name evidence="5" type="ORF">J2S43_003016</name>
</gene>
<feature type="domain" description="Phospholipid/glycerol acyltransferase" evidence="4">
    <location>
        <begin position="45"/>
        <end position="163"/>
    </location>
</feature>
<evidence type="ECO:0000256" key="1">
    <source>
        <dbReference type="ARBA" id="ARBA00022679"/>
    </source>
</evidence>
<dbReference type="CDD" id="cd07989">
    <property type="entry name" value="LPLAT_AGPAT-like"/>
    <property type="match status" value="1"/>
</dbReference>